<evidence type="ECO:0000256" key="1">
    <source>
        <dbReference type="SAM" id="MobiDB-lite"/>
    </source>
</evidence>
<dbReference type="EMBL" id="JACMSC010000006">
    <property type="protein sequence ID" value="KAG6517907.1"/>
    <property type="molecule type" value="Genomic_DNA"/>
</dbReference>
<feature type="compositionally biased region" description="Polar residues" evidence="1">
    <location>
        <begin position="158"/>
        <end position="171"/>
    </location>
</feature>
<protein>
    <submittedName>
        <fullName evidence="2">Uncharacterized protein</fullName>
    </submittedName>
</protein>
<proteinExistence type="predicted"/>
<dbReference type="AlphaFoldDB" id="A0A8J5LGC8"/>
<feature type="compositionally biased region" description="Acidic residues" evidence="1">
    <location>
        <begin position="89"/>
        <end position="145"/>
    </location>
</feature>
<feature type="compositionally biased region" description="Basic and acidic residues" evidence="1">
    <location>
        <begin position="180"/>
        <end position="195"/>
    </location>
</feature>
<organism evidence="2 3">
    <name type="scientific">Zingiber officinale</name>
    <name type="common">Ginger</name>
    <name type="synonym">Amomum zingiber</name>
    <dbReference type="NCBI Taxonomy" id="94328"/>
    <lineage>
        <taxon>Eukaryota</taxon>
        <taxon>Viridiplantae</taxon>
        <taxon>Streptophyta</taxon>
        <taxon>Embryophyta</taxon>
        <taxon>Tracheophyta</taxon>
        <taxon>Spermatophyta</taxon>
        <taxon>Magnoliopsida</taxon>
        <taxon>Liliopsida</taxon>
        <taxon>Zingiberales</taxon>
        <taxon>Zingiberaceae</taxon>
        <taxon>Zingiber</taxon>
    </lineage>
</organism>
<feature type="region of interest" description="Disordered" evidence="1">
    <location>
        <begin position="44"/>
        <end position="208"/>
    </location>
</feature>
<name>A0A8J5LGC8_ZINOF</name>
<evidence type="ECO:0000313" key="3">
    <source>
        <dbReference type="Proteomes" id="UP000734854"/>
    </source>
</evidence>
<dbReference type="PANTHER" id="PTHR33700">
    <property type="entry name" value="MYB-LIKE PROTEIN X"/>
    <property type="match status" value="1"/>
</dbReference>
<feature type="region of interest" description="Disordered" evidence="1">
    <location>
        <begin position="318"/>
        <end position="337"/>
    </location>
</feature>
<comment type="caution">
    <text evidence="2">The sequence shown here is derived from an EMBL/GenBank/DDBJ whole genome shotgun (WGS) entry which is preliminary data.</text>
</comment>
<feature type="compositionally biased region" description="Basic and acidic residues" evidence="1">
    <location>
        <begin position="45"/>
        <end position="63"/>
    </location>
</feature>
<evidence type="ECO:0000313" key="2">
    <source>
        <dbReference type="EMBL" id="KAG6517907.1"/>
    </source>
</evidence>
<feature type="compositionally biased region" description="Polar residues" evidence="1">
    <location>
        <begin position="196"/>
        <end position="208"/>
    </location>
</feature>
<gene>
    <name evidence="2" type="ORF">ZIOFF_021306</name>
</gene>
<sequence length="337" mass="37773">MFFWLLYQLKHSYDKKKGLDEHKSRISDNAIDMDSEFVGLGRKALPHDHSIFTHDKVSDKDKETEEIDRGEDGESHRRMDDEEAKDIPEDGIDELDNEQEDDQDDQERGDEEAEDGDDTVNEEEKDDQIEEAEFLDDQDPEDDSTQDAHEKSYKNDDASSSVRQDQVNGTEISDIGVDEDQQKNNEKDVETEGKTGRSNATNDDNNSTITDVITLEKVTNHNDSLTASRSSGTKMEQEISPINQTKKEGNLLTEGALDIQVKLQTVPQLATNANKIVKTNNPPSLANEILNRSIGNAQNATMSLQTPAEADSSLKSIFEDKHNKNTTSALENVEKDS</sequence>
<feature type="compositionally biased region" description="Basic and acidic residues" evidence="1">
    <location>
        <begin position="146"/>
        <end position="157"/>
    </location>
</feature>
<dbReference type="Proteomes" id="UP000734854">
    <property type="component" value="Unassembled WGS sequence"/>
</dbReference>
<accession>A0A8J5LGC8</accession>
<reference evidence="2 3" key="1">
    <citation type="submission" date="2020-08" db="EMBL/GenBank/DDBJ databases">
        <title>Plant Genome Project.</title>
        <authorList>
            <person name="Zhang R.-G."/>
        </authorList>
    </citation>
    <scope>NUCLEOTIDE SEQUENCE [LARGE SCALE GENOMIC DNA]</scope>
    <source>
        <tissue evidence="2">Rhizome</tissue>
    </source>
</reference>
<keyword evidence="3" id="KW-1185">Reference proteome</keyword>
<dbReference type="PANTHER" id="PTHR33700:SF4">
    <property type="entry name" value="MYB-LIKE PROTEIN X"/>
    <property type="match status" value="1"/>
</dbReference>
<feature type="compositionally biased region" description="Basic and acidic residues" evidence="1">
    <location>
        <begin position="70"/>
        <end position="88"/>
    </location>
</feature>